<dbReference type="InterPro" id="IPR036291">
    <property type="entry name" value="NAD(P)-bd_dom_sf"/>
</dbReference>
<dbReference type="Gene3D" id="3.40.50.720">
    <property type="entry name" value="NAD(P)-binding Rossmann-like Domain"/>
    <property type="match status" value="1"/>
</dbReference>
<dbReference type="STRING" id="320787.CA2015_1421"/>
<accession>A0A0H4P8P5</accession>
<name>A0A0H4P8P5_9BACT</name>
<evidence type="ECO:0000313" key="4">
    <source>
        <dbReference type="Proteomes" id="UP000036520"/>
    </source>
</evidence>
<dbReference type="GO" id="GO:0000166">
    <property type="term" value="F:nucleotide binding"/>
    <property type="evidence" value="ECO:0007669"/>
    <property type="project" value="InterPro"/>
</dbReference>
<dbReference type="InterPro" id="IPR055170">
    <property type="entry name" value="GFO_IDH_MocA-like_dom"/>
</dbReference>
<dbReference type="InterPro" id="IPR000683">
    <property type="entry name" value="Gfo/Idh/MocA-like_OxRdtase_N"/>
</dbReference>
<dbReference type="InterPro" id="IPR051450">
    <property type="entry name" value="Gfo/Idh/MocA_Oxidoreductases"/>
</dbReference>
<dbReference type="Pfam" id="PF01408">
    <property type="entry name" value="GFO_IDH_MocA"/>
    <property type="match status" value="1"/>
</dbReference>
<feature type="domain" description="Gfo/Idh/MocA-like oxidoreductase N-terminal" evidence="1">
    <location>
        <begin position="27"/>
        <end position="144"/>
    </location>
</feature>
<dbReference type="Gene3D" id="3.30.360.10">
    <property type="entry name" value="Dihydrodipicolinate Reductase, domain 2"/>
    <property type="match status" value="1"/>
</dbReference>
<dbReference type="OrthoDB" id="9815825at2"/>
<feature type="domain" description="GFO/IDH/MocA-like oxidoreductase" evidence="2">
    <location>
        <begin position="157"/>
        <end position="283"/>
    </location>
</feature>
<dbReference type="SUPFAM" id="SSF51735">
    <property type="entry name" value="NAD(P)-binding Rossmann-fold domains"/>
    <property type="match status" value="1"/>
</dbReference>
<evidence type="ECO:0000259" key="1">
    <source>
        <dbReference type="Pfam" id="PF01408"/>
    </source>
</evidence>
<proteinExistence type="predicted"/>
<keyword evidence="4" id="KW-1185">Reference proteome</keyword>
<evidence type="ECO:0000259" key="2">
    <source>
        <dbReference type="Pfam" id="PF22725"/>
    </source>
</evidence>
<reference evidence="3 4" key="1">
    <citation type="submission" date="2015-07" db="EMBL/GenBank/DDBJ databases">
        <authorList>
            <person name="Kim K.M."/>
        </authorList>
    </citation>
    <scope>NUCLEOTIDE SEQUENCE [LARGE SCALE GENOMIC DNA]</scope>
    <source>
        <strain evidence="3 4">KCTC 12363</strain>
    </source>
</reference>
<dbReference type="Pfam" id="PF22725">
    <property type="entry name" value="GFO_IDH_MocA_C3"/>
    <property type="match status" value="1"/>
</dbReference>
<dbReference type="KEGG" id="camu:CA2015_1421"/>
<evidence type="ECO:0000313" key="3">
    <source>
        <dbReference type="EMBL" id="AKP50861.1"/>
    </source>
</evidence>
<dbReference type="Proteomes" id="UP000036520">
    <property type="component" value="Chromosome"/>
</dbReference>
<dbReference type="RefSeq" id="WP_048641271.1">
    <property type="nucleotide sequence ID" value="NZ_CP012040.1"/>
</dbReference>
<sequence length="364" mass="40761">MRKSLVVFFTLVLMFPVPLLFGQSPVKIAVVGLTHSHVNWILGREAKGDVEIVGIVEPDNALANRLMSRHNLSEELLYPDMESLFSAVKPEAVTAFGSIYQHLEVVEACAPRGIHVMVEKPLAVSMEHAKKMADLARKHQIHLLTNYETTWYASNHEVKKQLKDNVIGPVRRVIVNDGHEGPMEIGVNQEFLDWLTDPVLNGGGAVIDFGCYGANLMTWLMDGQKPISVTAELKQIKPDIYPKVDDEATILLEYPNTQGVIQASWNWPFSRKDMEVYGKTGYLLAKNNTLLLSRKEGQKQEKAENLSPRENPYNDPFSYLAAVVRGKIKVEADDLSSLENNLVVVEILDAAKESAKKGKRIYLK</sequence>
<dbReference type="SUPFAM" id="SSF55347">
    <property type="entry name" value="Glyceraldehyde-3-phosphate dehydrogenase-like, C-terminal domain"/>
    <property type="match status" value="1"/>
</dbReference>
<dbReference type="PANTHER" id="PTHR43377:SF1">
    <property type="entry name" value="BILIVERDIN REDUCTASE A"/>
    <property type="match status" value="1"/>
</dbReference>
<dbReference type="EMBL" id="CP012040">
    <property type="protein sequence ID" value="AKP50861.1"/>
    <property type="molecule type" value="Genomic_DNA"/>
</dbReference>
<dbReference type="PATRIC" id="fig|320787.5.peg.1567"/>
<organism evidence="3 4">
    <name type="scientific">Cyclobacterium amurskyense</name>
    <dbReference type="NCBI Taxonomy" id="320787"/>
    <lineage>
        <taxon>Bacteria</taxon>
        <taxon>Pseudomonadati</taxon>
        <taxon>Bacteroidota</taxon>
        <taxon>Cytophagia</taxon>
        <taxon>Cytophagales</taxon>
        <taxon>Cyclobacteriaceae</taxon>
        <taxon>Cyclobacterium</taxon>
    </lineage>
</organism>
<dbReference type="PANTHER" id="PTHR43377">
    <property type="entry name" value="BILIVERDIN REDUCTASE A"/>
    <property type="match status" value="1"/>
</dbReference>
<gene>
    <name evidence="3" type="ORF">CA2015_1421</name>
</gene>
<dbReference type="AlphaFoldDB" id="A0A0H4P8P5"/>
<protein>
    <submittedName>
        <fullName evidence="3">NADH-dependent dehydrogenase</fullName>
    </submittedName>
</protein>